<evidence type="ECO:0000313" key="2">
    <source>
        <dbReference type="EMBL" id="CAI9972270.1"/>
    </source>
</evidence>
<dbReference type="EMBL" id="CAXDID020000139">
    <property type="protein sequence ID" value="CAL6038488.1"/>
    <property type="molecule type" value="Genomic_DNA"/>
</dbReference>
<gene>
    <name evidence="3" type="ORF">HINF_LOCUS37394</name>
    <name evidence="2" type="ORF">HINF_LOCUS59915</name>
</gene>
<keyword evidence="1" id="KW-0175">Coiled coil</keyword>
<sequence length="199" mass="22791">MQIPAALLEFLQDMRETIEAQGQKIHELENRIKVLEKDKPKNNKIKNPFLLHESLELVDVDNVQKLVRTEAGMTAFAVSAFKMKKVSLKFSENKPQFVYVGIVDQKYVPENGQVESKDCYLINTSGKGKIPHAEWQDYDEPMFSVINEATRFDIEVKSGGMDLMVDFGRNCCMFPKIPEEYRIVIGLFGQGEIQIDNIE</sequence>
<dbReference type="EMBL" id="CATOUU010001104">
    <property type="protein sequence ID" value="CAI9972270.1"/>
    <property type="molecule type" value="Genomic_DNA"/>
</dbReference>
<dbReference type="Proteomes" id="UP001642409">
    <property type="component" value="Unassembled WGS sequence"/>
</dbReference>
<proteinExistence type="predicted"/>
<keyword evidence="4" id="KW-1185">Reference proteome</keyword>
<feature type="coiled-coil region" evidence="1">
    <location>
        <begin position="11"/>
        <end position="38"/>
    </location>
</feature>
<reference evidence="3 4" key="2">
    <citation type="submission" date="2024-07" db="EMBL/GenBank/DDBJ databases">
        <authorList>
            <person name="Akdeniz Z."/>
        </authorList>
    </citation>
    <scope>NUCLEOTIDE SEQUENCE [LARGE SCALE GENOMIC DNA]</scope>
</reference>
<comment type="caution">
    <text evidence="2">The sequence shown here is derived from an EMBL/GenBank/DDBJ whole genome shotgun (WGS) entry which is preliminary data.</text>
</comment>
<organism evidence="2">
    <name type="scientific">Hexamita inflata</name>
    <dbReference type="NCBI Taxonomy" id="28002"/>
    <lineage>
        <taxon>Eukaryota</taxon>
        <taxon>Metamonada</taxon>
        <taxon>Diplomonadida</taxon>
        <taxon>Hexamitidae</taxon>
        <taxon>Hexamitinae</taxon>
        <taxon>Hexamita</taxon>
    </lineage>
</organism>
<protein>
    <submittedName>
        <fullName evidence="3">Hypothetical_protein</fullName>
    </submittedName>
</protein>
<evidence type="ECO:0000313" key="4">
    <source>
        <dbReference type="Proteomes" id="UP001642409"/>
    </source>
</evidence>
<reference evidence="2" key="1">
    <citation type="submission" date="2023-06" db="EMBL/GenBank/DDBJ databases">
        <authorList>
            <person name="Kurt Z."/>
        </authorList>
    </citation>
    <scope>NUCLEOTIDE SEQUENCE</scope>
</reference>
<accession>A0AA86R7V3</accession>
<evidence type="ECO:0000256" key="1">
    <source>
        <dbReference type="SAM" id="Coils"/>
    </source>
</evidence>
<dbReference type="AlphaFoldDB" id="A0AA86R7V3"/>
<evidence type="ECO:0000313" key="3">
    <source>
        <dbReference type="EMBL" id="CAL6038488.1"/>
    </source>
</evidence>
<name>A0AA86R7V3_9EUKA</name>